<dbReference type="Proteomes" id="UP000002007">
    <property type="component" value="Chromosome"/>
</dbReference>
<dbReference type="EMBL" id="CP000910">
    <property type="protein sequence ID" value="ABY22566.1"/>
    <property type="molecule type" value="Genomic_DNA"/>
</dbReference>
<accession>A9WQJ6</accession>
<dbReference type="AlphaFoldDB" id="A9WQJ6"/>
<keyword evidence="3" id="KW-1185">Reference proteome</keyword>
<feature type="domain" description="DUF5129" evidence="1">
    <location>
        <begin position="43"/>
        <end position="97"/>
    </location>
</feature>
<evidence type="ECO:0000313" key="3">
    <source>
        <dbReference type="Proteomes" id="UP000002007"/>
    </source>
</evidence>
<dbReference type="KEGG" id="rsa:RSal33209_0822"/>
<proteinExistence type="predicted"/>
<dbReference type="STRING" id="288705.RSal33209_0822"/>
<dbReference type="HOGENOM" id="CLU_2344638_0_0_11"/>
<evidence type="ECO:0000313" key="2">
    <source>
        <dbReference type="EMBL" id="ABY22566.1"/>
    </source>
</evidence>
<organism evidence="2 3">
    <name type="scientific">Renibacterium salmoninarum (strain ATCC 33209 / DSM 20767 / JCM 11484 / NBRC 15589 / NCIMB 2235)</name>
    <dbReference type="NCBI Taxonomy" id="288705"/>
    <lineage>
        <taxon>Bacteria</taxon>
        <taxon>Bacillati</taxon>
        <taxon>Actinomycetota</taxon>
        <taxon>Actinomycetes</taxon>
        <taxon>Micrococcales</taxon>
        <taxon>Micrococcaceae</taxon>
        <taxon>Renibacterium</taxon>
    </lineage>
</organism>
<dbReference type="Pfam" id="PF17173">
    <property type="entry name" value="DUF5129"/>
    <property type="match status" value="1"/>
</dbReference>
<evidence type="ECO:0000259" key="1">
    <source>
        <dbReference type="Pfam" id="PF17173"/>
    </source>
</evidence>
<sequence length="97" mass="10838">MEVDKEARMRIVKRLMVVIGMAFALIMTAAPIANAVPATELVVADTAGVIYLPQLQQEISKVDFIVPVKVAIYTRRGDKNDNLNEKTLQYARVEHPE</sequence>
<dbReference type="InterPro" id="IPR033435">
    <property type="entry name" value="DUF5129"/>
</dbReference>
<gene>
    <name evidence="2" type="ordered locus">RSal33209_0822</name>
</gene>
<name>A9WQJ6_RENSM</name>
<reference evidence="3" key="1">
    <citation type="journal article" date="2008" name="J. Bacteriol.">
        <title>Genome sequence of the fish pathogen Renibacterium salmoninarum suggests reductive evolution away from an environmental Arthrobacter ancestor.</title>
        <authorList>
            <person name="Wiens G.D."/>
            <person name="Rockey D.D."/>
            <person name="Wu Z."/>
            <person name="Chang J."/>
            <person name="Levy R."/>
            <person name="Crane S."/>
            <person name="Chen D.S."/>
            <person name="Capri G.R."/>
            <person name="Burnett J.R."/>
            <person name="Sudheesh P.S."/>
            <person name="Schipma M.J."/>
            <person name="Burd H."/>
            <person name="Bhattacharyya A."/>
            <person name="Rhodes L.D."/>
            <person name="Kaul R."/>
            <person name="Strom M.S."/>
        </authorList>
    </citation>
    <scope>NUCLEOTIDE SEQUENCE [LARGE SCALE GENOMIC DNA]</scope>
    <source>
        <strain evidence="3">ATCC 33209 / DSM 20767 / JCM 11484 / NBRC 15589 / NCIMB 2235</strain>
    </source>
</reference>
<protein>
    <recommendedName>
        <fullName evidence="1">DUF5129 domain-containing protein</fullName>
    </recommendedName>
</protein>